<dbReference type="RefSeq" id="WP_278429379.1">
    <property type="nucleotide sequence ID" value="NZ_DOLB01000139.1"/>
</dbReference>
<protein>
    <submittedName>
        <fullName evidence="3">Uncharacterized protein</fullName>
    </submittedName>
</protein>
<organism evidence="3 4">
    <name type="scientific">Caldanaerobacter subterraneus</name>
    <dbReference type="NCBI Taxonomy" id="911092"/>
    <lineage>
        <taxon>Bacteria</taxon>
        <taxon>Bacillati</taxon>
        <taxon>Bacillota</taxon>
        <taxon>Clostridia</taxon>
        <taxon>Thermoanaerobacterales</taxon>
        <taxon>Thermoanaerobacteraceae</taxon>
        <taxon>Caldanaerobacter</taxon>
    </lineage>
</organism>
<evidence type="ECO:0000313" key="3">
    <source>
        <dbReference type="EMBL" id="HBT49982.1"/>
    </source>
</evidence>
<name>A0A101E4L2_9THEO</name>
<gene>
    <name evidence="3" type="ORF">DEA61_09300</name>
</gene>
<keyword evidence="1 2" id="KW-0732">Signal</keyword>
<comment type="caution">
    <text evidence="3">The sequence shown here is derived from an EMBL/GenBank/DDBJ whole genome shotgun (WGS) entry which is preliminary data.</text>
</comment>
<dbReference type="InterPro" id="IPR018389">
    <property type="entry name" value="DctP_fam"/>
</dbReference>
<proteinExistence type="predicted"/>
<dbReference type="GO" id="GO:0055085">
    <property type="term" value="P:transmembrane transport"/>
    <property type="evidence" value="ECO:0007669"/>
    <property type="project" value="InterPro"/>
</dbReference>
<evidence type="ECO:0000256" key="2">
    <source>
        <dbReference type="SAM" id="SignalP"/>
    </source>
</evidence>
<dbReference type="Proteomes" id="UP000264445">
    <property type="component" value="Unassembled WGS sequence"/>
</dbReference>
<reference evidence="3 4" key="1">
    <citation type="journal article" date="2018" name="Nat. Biotechnol.">
        <title>A standardized bacterial taxonomy based on genome phylogeny substantially revises the tree of life.</title>
        <authorList>
            <person name="Parks D.H."/>
            <person name="Chuvochina M."/>
            <person name="Waite D.W."/>
            <person name="Rinke C."/>
            <person name="Skarshewski A."/>
            <person name="Chaumeil P.A."/>
            <person name="Hugenholtz P."/>
        </authorList>
    </citation>
    <scope>NUCLEOTIDE SEQUENCE [LARGE SCALE GENOMIC DNA]</scope>
    <source>
        <strain evidence="3">UBA12544</strain>
    </source>
</reference>
<evidence type="ECO:0000313" key="4">
    <source>
        <dbReference type="Proteomes" id="UP000264445"/>
    </source>
</evidence>
<dbReference type="NCBIfam" id="NF037995">
    <property type="entry name" value="TRAP_S1"/>
    <property type="match status" value="1"/>
</dbReference>
<dbReference type="CDD" id="cd13603">
    <property type="entry name" value="PBP2_TRAP_Siap_TeaA_like"/>
    <property type="match status" value="1"/>
</dbReference>
<dbReference type="AlphaFoldDB" id="A0A101E4L2"/>
<dbReference type="EMBL" id="DOLB01000139">
    <property type="protein sequence ID" value="HBT49982.1"/>
    <property type="molecule type" value="Genomic_DNA"/>
</dbReference>
<evidence type="ECO:0000256" key="1">
    <source>
        <dbReference type="ARBA" id="ARBA00022729"/>
    </source>
</evidence>
<dbReference type="PROSITE" id="PS51257">
    <property type="entry name" value="PROKAR_LIPOPROTEIN"/>
    <property type="match status" value="1"/>
</dbReference>
<sequence>MKRKIKSLLLLVLASFIFSTLLTGCGRENAQKEGTQKKDTRKEKVVFANAEGPGYEVDLQNMVAKWIEERTGGAITFEHSIGGSLGGDKDVTEQIEKGILKIARTGGYPSSMYLAQWMPMNIPFLIESPDQVQKFINEFRDEINKEAAKHNLYILAWTMRSPRQITSNVPIYGPEDLKGLKIRLPEFPAWIDVWKKLGVIPTPMAFPEVYQALEKKVIDAQENPIPTIYSAKFQEVQKYLVLSNHMYWISDWAVNLDWFMSLPEEQREAIKEAFLELEKRSMELAPQYEEEILKILEEKMEVIKPDTKAIREAAMPAVKEAVNKYLRPEVRDWLVREGIIK</sequence>
<dbReference type="InterPro" id="IPR038404">
    <property type="entry name" value="TRAP_DctP_sf"/>
</dbReference>
<accession>A0A101E4L2</accession>
<dbReference type="Pfam" id="PF03480">
    <property type="entry name" value="DctP"/>
    <property type="match status" value="1"/>
</dbReference>
<dbReference type="PANTHER" id="PTHR33376">
    <property type="match status" value="1"/>
</dbReference>
<dbReference type="PANTHER" id="PTHR33376:SF4">
    <property type="entry name" value="SIALIC ACID-BINDING PERIPLASMIC PROTEIN SIAP"/>
    <property type="match status" value="1"/>
</dbReference>
<feature type="signal peptide" evidence="2">
    <location>
        <begin position="1"/>
        <end position="23"/>
    </location>
</feature>
<dbReference type="Gene3D" id="3.40.190.170">
    <property type="entry name" value="Bacterial extracellular solute-binding protein, family 7"/>
    <property type="match status" value="1"/>
</dbReference>
<feature type="chain" id="PRO_5039154918" evidence="2">
    <location>
        <begin position="24"/>
        <end position="341"/>
    </location>
</feature>